<evidence type="ECO:0000256" key="1">
    <source>
        <dbReference type="ARBA" id="ARBA00006889"/>
    </source>
</evidence>
<keyword evidence="2" id="KW-0449">Lipoprotein</keyword>
<dbReference type="EMBL" id="JBHRUV010000002">
    <property type="protein sequence ID" value="MFC3264758.1"/>
    <property type="molecule type" value="Genomic_DNA"/>
</dbReference>
<evidence type="ECO:0000313" key="4">
    <source>
        <dbReference type="EMBL" id="MFC3264758.1"/>
    </source>
</evidence>
<comment type="subunit">
    <text evidence="2">Homodimer.</text>
</comment>
<evidence type="ECO:0000313" key="5">
    <source>
        <dbReference type="Proteomes" id="UP001595536"/>
    </source>
</evidence>
<organism evidence="4 5">
    <name type="scientific">Camelimonas abortus</name>
    <dbReference type="NCBI Taxonomy" id="1017184"/>
    <lineage>
        <taxon>Bacteria</taxon>
        <taxon>Pseudomonadati</taxon>
        <taxon>Pseudomonadota</taxon>
        <taxon>Alphaproteobacteria</taxon>
        <taxon>Hyphomicrobiales</taxon>
        <taxon>Chelatococcaceae</taxon>
        <taxon>Camelimonas</taxon>
    </lineage>
</organism>
<keyword evidence="2" id="KW-0446">Lipid-binding</keyword>
<proteinExistence type="inferred from homology"/>
<reference evidence="5" key="1">
    <citation type="journal article" date="2019" name="Int. J. Syst. Evol. Microbiol.">
        <title>The Global Catalogue of Microorganisms (GCM) 10K type strain sequencing project: providing services to taxonomists for standard genome sequencing and annotation.</title>
        <authorList>
            <consortium name="The Broad Institute Genomics Platform"/>
            <consortium name="The Broad Institute Genome Sequencing Center for Infectious Disease"/>
            <person name="Wu L."/>
            <person name="Ma J."/>
        </authorList>
    </citation>
    <scope>NUCLEOTIDE SEQUENCE [LARGE SCALE GENOMIC DNA]</scope>
    <source>
        <strain evidence="5">CCM 7941</strain>
    </source>
</reference>
<dbReference type="InterPro" id="IPR002446">
    <property type="entry name" value="Lipocalin_bac"/>
</dbReference>
<dbReference type="PRINTS" id="PR01171">
    <property type="entry name" value="BCTLIPOCALIN"/>
</dbReference>
<keyword evidence="2" id="KW-0472">Membrane</keyword>
<dbReference type="Pfam" id="PF08212">
    <property type="entry name" value="Lipocalin_2"/>
    <property type="match status" value="1"/>
</dbReference>
<dbReference type="InterPro" id="IPR012674">
    <property type="entry name" value="Calycin"/>
</dbReference>
<dbReference type="RefSeq" id="WP_376828716.1">
    <property type="nucleotide sequence ID" value="NZ_JBHLWR010000004.1"/>
</dbReference>
<feature type="signal peptide" evidence="2">
    <location>
        <begin position="1"/>
        <end position="23"/>
    </location>
</feature>
<comment type="subcellular location">
    <subcellularLocation>
        <location evidence="2">Cell outer membrane</location>
    </subcellularLocation>
</comment>
<dbReference type="PIRSF" id="PIRSF036893">
    <property type="entry name" value="Lipocalin_ApoD"/>
    <property type="match status" value="1"/>
</dbReference>
<gene>
    <name evidence="4" type="ORF">ACFOEX_00095</name>
</gene>
<feature type="chain" id="PRO_5045016199" description="Outer membrane lipoprotein Blc" evidence="2">
    <location>
        <begin position="24"/>
        <end position="181"/>
    </location>
</feature>
<dbReference type="PANTHER" id="PTHR10612:SF34">
    <property type="entry name" value="APOLIPOPROTEIN D"/>
    <property type="match status" value="1"/>
</dbReference>
<sequence length="181" mass="19788">MTLLTGPRLALAASLMLAAGCVAGDPGARSRPVPEPAKPVSLERYMGRWHELARYDNSFQTGCDGVTADYALRPDGRVSVVNACRTGGPQGPRRVATATARLVPGAPGNRLKVSFFPPFEGDYWVLDRADDYSWAIVGEPSGRYLWILSRRADVPERVYRQLVGRAAGLGYDVSRLRRTQP</sequence>
<dbReference type="SUPFAM" id="SSF50814">
    <property type="entry name" value="Lipocalins"/>
    <property type="match status" value="1"/>
</dbReference>
<dbReference type="PANTHER" id="PTHR10612">
    <property type="entry name" value="APOLIPOPROTEIN D"/>
    <property type="match status" value="1"/>
</dbReference>
<evidence type="ECO:0000259" key="3">
    <source>
        <dbReference type="Pfam" id="PF08212"/>
    </source>
</evidence>
<protein>
    <recommendedName>
        <fullName evidence="2">Outer membrane lipoprotein Blc</fullName>
    </recommendedName>
</protein>
<dbReference type="Proteomes" id="UP001595536">
    <property type="component" value="Unassembled WGS sequence"/>
</dbReference>
<keyword evidence="2" id="KW-0998">Cell outer membrane</keyword>
<name>A0ABV7LAS6_9HYPH</name>
<dbReference type="InterPro" id="IPR022271">
    <property type="entry name" value="Lipocalin_ApoD"/>
</dbReference>
<dbReference type="CDD" id="cd19438">
    <property type="entry name" value="lipocalin_Blc-like"/>
    <property type="match status" value="1"/>
</dbReference>
<comment type="similarity">
    <text evidence="1 2">Belongs to the calycin superfamily. Lipocalin family.</text>
</comment>
<evidence type="ECO:0000256" key="2">
    <source>
        <dbReference type="PIRNR" id="PIRNR036893"/>
    </source>
</evidence>
<accession>A0ABV7LAS6</accession>
<dbReference type="Gene3D" id="2.40.128.20">
    <property type="match status" value="1"/>
</dbReference>
<feature type="domain" description="Lipocalin/cytosolic fatty-acid binding" evidence="3">
    <location>
        <begin position="40"/>
        <end position="180"/>
    </location>
</feature>
<dbReference type="InterPro" id="IPR047202">
    <property type="entry name" value="Lipocalin_Blc-like_dom"/>
</dbReference>
<comment type="function">
    <text evidence="2">Involved in the storage or transport of lipids necessary for membrane maintenance under stressful conditions. Displays a binding preference for lysophospholipids.</text>
</comment>
<comment type="caution">
    <text evidence="4">The sequence shown here is derived from an EMBL/GenBank/DDBJ whole genome shotgun (WGS) entry which is preliminary data.</text>
</comment>
<keyword evidence="2" id="KW-0732">Signal</keyword>
<keyword evidence="5" id="KW-1185">Reference proteome</keyword>
<dbReference type="InterPro" id="IPR000566">
    <property type="entry name" value="Lipocln_cytosolic_FA-bd_dom"/>
</dbReference>